<dbReference type="InterPro" id="IPR001763">
    <property type="entry name" value="Rhodanese-like_dom"/>
</dbReference>
<protein>
    <submittedName>
        <fullName evidence="3">ThiF protein</fullName>
    </submittedName>
</protein>
<keyword evidence="1" id="KW-0732">Signal</keyword>
<dbReference type="PROSITE" id="PS50206">
    <property type="entry name" value="RHODANESE_3"/>
    <property type="match status" value="1"/>
</dbReference>
<dbReference type="Gene3D" id="3.40.250.10">
    <property type="entry name" value="Rhodanese-like domain"/>
    <property type="match status" value="1"/>
</dbReference>
<evidence type="ECO:0000256" key="1">
    <source>
        <dbReference type="SAM" id="SignalP"/>
    </source>
</evidence>
<dbReference type="EMBL" id="JXBL01000001">
    <property type="protein sequence ID" value="KIE41626.1"/>
    <property type="molecule type" value="Genomic_DNA"/>
</dbReference>
<proteinExistence type="predicted"/>
<organism evidence="3 4">
    <name type="scientific">Geobacter soli</name>
    <dbReference type="NCBI Taxonomy" id="1510391"/>
    <lineage>
        <taxon>Bacteria</taxon>
        <taxon>Pseudomonadati</taxon>
        <taxon>Thermodesulfobacteriota</taxon>
        <taxon>Desulfuromonadia</taxon>
        <taxon>Geobacterales</taxon>
        <taxon>Geobacteraceae</taxon>
        <taxon>Geobacter</taxon>
    </lineage>
</organism>
<evidence type="ECO:0000313" key="3">
    <source>
        <dbReference type="EMBL" id="KIE41626.1"/>
    </source>
</evidence>
<feature type="signal peptide" evidence="1">
    <location>
        <begin position="1"/>
        <end position="21"/>
    </location>
</feature>
<dbReference type="RefSeq" id="WP_039643428.1">
    <property type="nucleotide sequence ID" value="NZ_JXBL01000001.1"/>
</dbReference>
<sequence length="140" mass="15595">MRRVVVLAAMMVVALAVAALAADYRYVNQDTFKQWVEGGKSMVIVDIQTPESFQKRHFKGSLETNAYPVKSDEDKKRLDATLERINATADEVVIVCPRGGGGAKNSYDYLKSRGVDEKRLFILEKGMEGWPHPQLCESGS</sequence>
<dbReference type="AlphaFoldDB" id="A0A0C1QTR8"/>
<feature type="domain" description="Rhodanese" evidence="2">
    <location>
        <begin position="38"/>
        <end position="137"/>
    </location>
</feature>
<dbReference type="Proteomes" id="UP000031433">
    <property type="component" value="Unassembled WGS sequence"/>
</dbReference>
<feature type="chain" id="PRO_5002151406" evidence="1">
    <location>
        <begin position="22"/>
        <end position="140"/>
    </location>
</feature>
<dbReference type="CDD" id="cd00158">
    <property type="entry name" value="RHOD"/>
    <property type="match status" value="1"/>
</dbReference>
<accession>A0A0C1QTR8</accession>
<keyword evidence="4" id="KW-1185">Reference proteome</keyword>
<dbReference type="Pfam" id="PF00581">
    <property type="entry name" value="Rhodanese"/>
    <property type="match status" value="1"/>
</dbReference>
<name>A0A0C1QTR8_9BACT</name>
<dbReference type="InterPro" id="IPR036873">
    <property type="entry name" value="Rhodanese-like_dom_sf"/>
</dbReference>
<comment type="caution">
    <text evidence="3">The sequence shown here is derived from an EMBL/GenBank/DDBJ whole genome shotgun (WGS) entry which is preliminary data.</text>
</comment>
<reference evidence="3 4" key="1">
    <citation type="submission" date="2015-01" db="EMBL/GenBank/DDBJ databases">
        <title>Genome sequence of the anaerobic bacterium Geobacter soli GSS01, a dissimilatory Fe(III) reducer from soil.</title>
        <authorList>
            <person name="Yang G."/>
            <person name="Zhou S."/>
        </authorList>
    </citation>
    <scope>NUCLEOTIDE SEQUENCE [LARGE SCALE GENOMIC DNA]</scope>
    <source>
        <strain evidence="3 4">GSS01</strain>
    </source>
</reference>
<evidence type="ECO:0000259" key="2">
    <source>
        <dbReference type="PROSITE" id="PS50206"/>
    </source>
</evidence>
<dbReference type="SUPFAM" id="SSF52821">
    <property type="entry name" value="Rhodanese/Cell cycle control phosphatase"/>
    <property type="match status" value="1"/>
</dbReference>
<evidence type="ECO:0000313" key="4">
    <source>
        <dbReference type="Proteomes" id="UP000031433"/>
    </source>
</evidence>
<gene>
    <name evidence="3" type="ORF">SE37_02765</name>
</gene>